<name>A0A5A5RUH9_MICAE</name>
<gene>
    <name evidence="2" type="ORF">MiTe_03643</name>
</gene>
<proteinExistence type="predicted"/>
<dbReference type="RefSeq" id="WP_149987852.1">
    <property type="nucleotide sequence ID" value="NZ_BHVP01000091.1"/>
</dbReference>
<feature type="transmembrane region" description="Helical" evidence="1">
    <location>
        <begin position="88"/>
        <end position="107"/>
    </location>
</feature>
<dbReference type="Proteomes" id="UP000324917">
    <property type="component" value="Unassembled WGS sequence"/>
</dbReference>
<dbReference type="Gene3D" id="3.90.20.10">
    <property type="match status" value="1"/>
</dbReference>
<protein>
    <recommendedName>
        <fullName evidence="4">DUF4164 domain-containing protein</fullName>
    </recommendedName>
</protein>
<dbReference type="EMBL" id="BHVP01000091">
    <property type="protein sequence ID" value="GCA76792.1"/>
    <property type="molecule type" value="Genomic_DNA"/>
</dbReference>
<evidence type="ECO:0000313" key="3">
    <source>
        <dbReference type="Proteomes" id="UP000324917"/>
    </source>
</evidence>
<keyword evidence="1" id="KW-1133">Transmembrane helix</keyword>
<keyword evidence="1" id="KW-0472">Membrane</keyword>
<organism evidence="2 3">
    <name type="scientific">Microcystis aeruginosa NIES-2520</name>
    <dbReference type="NCBI Taxonomy" id="2303982"/>
    <lineage>
        <taxon>Bacteria</taxon>
        <taxon>Bacillati</taxon>
        <taxon>Cyanobacteriota</taxon>
        <taxon>Cyanophyceae</taxon>
        <taxon>Oscillatoriophycideae</taxon>
        <taxon>Chroococcales</taxon>
        <taxon>Microcystaceae</taxon>
        <taxon>Microcystis</taxon>
    </lineage>
</organism>
<keyword evidence="1" id="KW-0812">Transmembrane</keyword>
<comment type="caution">
    <text evidence="2">The sequence shown here is derived from an EMBL/GenBank/DDBJ whole genome shotgun (WGS) entry which is preliminary data.</text>
</comment>
<sequence>MANETVTYSLEAVLTRIEGKIDSLEKRIDERFDKVDKRFDKIEERLTKVEIGQVELKGEIKALDERLTTEIKGLTAIVAYQEFTNRGILIALVVAILGGAAKLFGFFPNP</sequence>
<evidence type="ECO:0000256" key="1">
    <source>
        <dbReference type="SAM" id="Phobius"/>
    </source>
</evidence>
<reference evidence="2 3" key="1">
    <citation type="submission" date="2018-09" db="EMBL/GenBank/DDBJ databases">
        <title>Evolutionary history of phycoerythrin pigmentation in the water bloom-forming cyanobacterium Microcystis aeruginosa.</title>
        <authorList>
            <person name="Tanabe Y."/>
            <person name="Tanabe Y."/>
            <person name="Yamaguchi H."/>
        </authorList>
    </citation>
    <scope>NUCLEOTIDE SEQUENCE [LARGE SCALE GENOMIC DNA]</scope>
    <source>
        <strain evidence="2 3">NIES-2520</strain>
    </source>
</reference>
<evidence type="ECO:0000313" key="2">
    <source>
        <dbReference type="EMBL" id="GCA76792.1"/>
    </source>
</evidence>
<accession>A0A5A5RUH9</accession>
<evidence type="ECO:0008006" key="4">
    <source>
        <dbReference type="Google" id="ProtNLM"/>
    </source>
</evidence>
<dbReference type="AlphaFoldDB" id="A0A5A5RUH9"/>